<evidence type="ECO:0000256" key="2">
    <source>
        <dbReference type="SAM" id="Phobius"/>
    </source>
</evidence>
<gene>
    <name evidence="4" type="ORF">DI598_12810</name>
</gene>
<feature type="coiled-coil region" evidence="1">
    <location>
        <begin position="107"/>
        <end position="139"/>
    </location>
</feature>
<dbReference type="AlphaFoldDB" id="A0A2W5EW94"/>
<keyword evidence="1" id="KW-0175">Coiled coil</keyword>
<accession>A0A2W5EW94</accession>
<protein>
    <recommendedName>
        <fullName evidence="3">Signal transduction histidine kinase internal region domain-containing protein</fullName>
    </recommendedName>
</protein>
<keyword evidence="2" id="KW-1133">Transmembrane helix</keyword>
<dbReference type="GO" id="GO:0000155">
    <property type="term" value="F:phosphorelay sensor kinase activity"/>
    <property type="evidence" value="ECO:0007669"/>
    <property type="project" value="InterPro"/>
</dbReference>
<dbReference type="Proteomes" id="UP000249645">
    <property type="component" value="Unassembled WGS sequence"/>
</dbReference>
<dbReference type="InterPro" id="IPR050640">
    <property type="entry name" value="Bact_2-comp_sensor_kinase"/>
</dbReference>
<comment type="caution">
    <text evidence="4">The sequence shown here is derived from an EMBL/GenBank/DDBJ whole genome shotgun (WGS) entry which is preliminary data.</text>
</comment>
<feature type="transmembrane region" description="Helical" evidence="2">
    <location>
        <begin position="6"/>
        <end position="29"/>
    </location>
</feature>
<name>A0A2W5EW94_9SPHI</name>
<dbReference type="EMBL" id="QFOI01000248">
    <property type="protein sequence ID" value="PZP45837.1"/>
    <property type="molecule type" value="Genomic_DNA"/>
</dbReference>
<feature type="domain" description="Signal transduction histidine kinase internal region" evidence="3">
    <location>
        <begin position="131"/>
        <end position="212"/>
    </location>
</feature>
<sequence length="319" mass="36784">MLTPKAIGQQLISILFFTFFFFITTNTYYYAGILKKKTKHYLFYGLVFLLLFIAYSLLTNIIYPDYTEKSKKIFGEKSLLFFTILGILIWVVMILLIVVYALSTAKTKDEKSRNQKLLERNSQLEIEKLRAEYNFLKAQINPHFMHNSLNFLYSKSLPYSPELSEGLLTISEIMRYALMNDANSDGLVLLSKEVEHIRNIIKMNQLRFENQLNIVFGIKGNINGVRVVPLVLITILENAFKHGDIRSTNYPLSISLVIDDNISFSCFNKKKIGPKELSFGIGINNTKQRLEMLYQGNAKLEIKDGTETYLITLQLPLKK</sequence>
<evidence type="ECO:0000259" key="3">
    <source>
        <dbReference type="Pfam" id="PF06580"/>
    </source>
</evidence>
<evidence type="ECO:0000313" key="4">
    <source>
        <dbReference type="EMBL" id="PZP45837.1"/>
    </source>
</evidence>
<organism evidence="4 5">
    <name type="scientific">Pseudopedobacter saltans</name>
    <dbReference type="NCBI Taxonomy" id="151895"/>
    <lineage>
        <taxon>Bacteria</taxon>
        <taxon>Pseudomonadati</taxon>
        <taxon>Bacteroidota</taxon>
        <taxon>Sphingobacteriia</taxon>
        <taxon>Sphingobacteriales</taxon>
        <taxon>Sphingobacteriaceae</taxon>
        <taxon>Pseudopedobacter</taxon>
    </lineage>
</organism>
<dbReference type="PANTHER" id="PTHR34220">
    <property type="entry name" value="SENSOR HISTIDINE KINASE YPDA"/>
    <property type="match status" value="1"/>
</dbReference>
<dbReference type="Pfam" id="PF06580">
    <property type="entry name" value="His_kinase"/>
    <property type="match status" value="1"/>
</dbReference>
<dbReference type="GO" id="GO:0016020">
    <property type="term" value="C:membrane"/>
    <property type="evidence" value="ECO:0007669"/>
    <property type="project" value="InterPro"/>
</dbReference>
<dbReference type="InterPro" id="IPR010559">
    <property type="entry name" value="Sig_transdc_His_kin_internal"/>
</dbReference>
<keyword evidence="2" id="KW-0472">Membrane</keyword>
<proteinExistence type="predicted"/>
<evidence type="ECO:0000313" key="5">
    <source>
        <dbReference type="Proteomes" id="UP000249645"/>
    </source>
</evidence>
<reference evidence="4 5" key="1">
    <citation type="submission" date="2017-11" db="EMBL/GenBank/DDBJ databases">
        <title>Infants hospitalized years apart are colonized by the same room-sourced microbial strains.</title>
        <authorList>
            <person name="Brooks B."/>
            <person name="Olm M.R."/>
            <person name="Firek B.A."/>
            <person name="Baker R."/>
            <person name="Thomas B.C."/>
            <person name="Morowitz M.J."/>
            <person name="Banfield J.F."/>
        </authorList>
    </citation>
    <scope>NUCLEOTIDE SEQUENCE [LARGE SCALE GENOMIC DNA]</scope>
    <source>
        <strain evidence="4">S2_009_000_R2_76</strain>
    </source>
</reference>
<evidence type="ECO:0000256" key="1">
    <source>
        <dbReference type="SAM" id="Coils"/>
    </source>
</evidence>
<feature type="transmembrane region" description="Helical" evidence="2">
    <location>
        <begin position="79"/>
        <end position="103"/>
    </location>
</feature>
<keyword evidence="2" id="KW-0812">Transmembrane</keyword>
<feature type="transmembrane region" description="Helical" evidence="2">
    <location>
        <begin position="41"/>
        <end position="63"/>
    </location>
</feature>
<dbReference type="PANTHER" id="PTHR34220:SF7">
    <property type="entry name" value="SENSOR HISTIDINE KINASE YPDA"/>
    <property type="match status" value="1"/>
</dbReference>